<evidence type="ECO:0000256" key="7">
    <source>
        <dbReference type="ARBA" id="ARBA00022741"/>
    </source>
</evidence>
<keyword evidence="7" id="KW-0547">Nucleotide-binding</keyword>
<evidence type="ECO:0000256" key="9">
    <source>
        <dbReference type="ARBA" id="ARBA00022842"/>
    </source>
</evidence>
<keyword evidence="12" id="KW-1185">Reference proteome</keyword>
<dbReference type="RefSeq" id="WP_092438448.1">
    <property type="nucleotide sequence ID" value="NZ_FMYP01000033.1"/>
</dbReference>
<sequence length="140" mass="15958">MEPIVIDSINELPMVAKTLISSFKGKRLFAFQGAMGAGKTTLIKEICKQLHVIDVVSSPTFAIVNEYTTTTGDFVYHFDFYRIKTIEEAYDFGYEEYFFGKGICLIEWPEVIEELIPEDTVMIKIELLSSGSRKFSVETF</sequence>
<evidence type="ECO:0000256" key="6">
    <source>
        <dbReference type="ARBA" id="ARBA00022723"/>
    </source>
</evidence>
<dbReference type="AlphaFoldDB" id="A0A1G6LXH5"/>
<evidence type="ECO:0000256" key="5">
    <source>
        <dbReference type="ARBA" id="ARBA00022694"/>
    </source>
</evidence>
<dbReference type="NCBIfam" id="TIGR00150">
    <property type="entry name" value="T6A_YjeE"/>
    <property type="match status" value="1"/>
</dbReference>
<proteinExistence type="inferred from homology"/>
<evidence type="ECO:0000256" key="2">
    <source>
        <dbReference type="ARBA" id="ARBA00007599"/>
    </source>
</evidence>
<organism evidence="11 12">
    <name type="scientific">Williamwhitmania taraxaci</name>
    <dbReference type="NCBI Taxonomy" id="1640674"/>
    <lineage>
        <taxon>Bacteria</taxon>
        <taxon>Pseudomonadati</taxon>
        <taxon>Bacteroidota</taxon>
        <taxon>Bacteroidia</taxon>
        <taxon>Bacteroidales</taxon>
        <taxon>Williamwhitmaniaceae</taxon>
        <taxon>Williamwhitmania</taxon>
    </lineage>
</organism>
<protein>
    <recommendedName>
        <fullName evidence="3">tRNA threonylcarbamoyladenosine biosynthesis protein TsaE</fullName>
    </recommendedName>
    <alternativeName>
        <fullName evidence="10">t(6)A37 threonylcarbamoyladenosine biosynthesis protein TsaE</fullName>
    </alternativeName>
</protein>
<dbReference type="Pfam" id="PF02367">
    <property type="entry name" value="TsaE"/>
    <property type="match status" value="1"/>
</dbReference>
<keyword evidence="5" id="KW-0819">tRNA processing</keyword>
<dbReference type="EMBL" id="FMYP01000033">
    <property type="protein sequence ID" value="SDC47807.1"/>
    <property type="molecule type" value="Genomic_DNA"/>
</dbReference>
<evidence type="ECO:0000256" key="1">
    <source>
        <dbReference type="ARBA" id="ARBA00004496"/>
    </source>
</evidence>
<dbReference type="Gene3D" id="3.40.50.300">
    <property type="entry name" value="P-loop containing nucleotide triphosphate hydrolases"/>
    <property type="match status" value="1"/>
</dbReference>
<evidence type="ECO:0000256" key="3">
    <source>
        <dbReference type="ARBA" id="ARBA00019010"/>
    </source>
</evidence>
<dbReference type="GO" id="GO:0002949">
    <property type="term" value="P:tRNA threonylcarbamoyladenosine modification"/>
    <property type="evidence" value="ECO:0007669"/>
    <property type="project" value="InterPro"/>
</dbReference>
<evidence type="ECO:0000256" key="8">
    <source>
        <dbReference type="ARBA" id="ARBA00022840"/>
    </source>
</evidence>
<dbReference type="STRING" id="1640674.SAMN05216323_103317"/>
<evidence type="ECO:0000256" key="4">
    <source>
        <dbReference type="ARBA" id="ARBA00022490"/>
    </source>
</evidence>
<dbReference type="InterPro" id="IPR003442">
    <property type="entry name" value="T6A_TsaE"/>
</dbReference>
<keyword evidence="8" id="KW-0067">ATP-binding</keyword>
<evidence type="ECO:0000313" key="12">
    <source>
        <dbReference type="Proteomes" id="UP000199452"/>
    </source>
</evidence>
<dbReference type="GO" id="GO:0005737">
    <property type="term" value="C:cytoplasm"/>
    <property type="evidence" value="ECO:0007669"/>
    <property type="project" value="UniProtKB-SubCell"/>
</dbReference>
<reference evidence="11 12" key="1">
    <citation type="submission" date="2016-09" db="EMBL/GenBank/DDBJ databases">
        <authorList>
            <person name="Capua I."/>
            <person name="De Benedictis P."/>
            <person name="Joannis T."/>
            <person name="Lombin L.H."/>
            <person name="Cattoli G."/>
        </authorList>
    </citation>
    <scope>NUCLEOTIDE SEQUENCE [LARGE SCALE GENOMIC DNA]</scope>
    <source>
        <strain evidence="11 12">A7P-90m</strain>
    </source>
</reference>
<name>A0A1G6LXH5_9BACT</name>
<dbReference type="SUPFAM" id="SSF52540">
    <property type="entry name" value="P-loop containing nucleoside triphosphate hydrolases"/>
    <property type="match status" value="1"/>
</dbReference>
<accession>A0A1G6LXH5</accession>
<evidence type="ECO:0000313" key="11">
    <source>
        <dbReference type="EMBL" id="SDC47807.1"/>
    </source>
</evidence>
<comment type="similarity">
    <text evidence="2">Belongs to the TsaE family.</text>
</comment>
<keyword evidence="6" id="KW-0479">Metal-binding</keyword>
<dbReference type="GO" id="GO:0005524">
    <property type="term" value="F:ATP binding"/>
    <property type="evidence" value="ECO:0007669"/>
    <property type="project" value="UniProtKB-KW"/>
</dbReference>
<keyword evidence="4" id="KW-0963">Cytoplasm</keyword>
<dbReference type="InterPro" id="IPR027417">
    <property type="entry name" value="P-loop_NTPase"/>
</dbReference>
<gene>
    <name evidence="11" type="ORF">SAMN05216323_103317</name>
</gene>
<dbReference type="OrthoDB" id="9815896at2"/>
<dbReference type="GO" id="GO:0046872">
    <property type="term" value="F:metal ion binding"/>
    <property type="evidence" value="ECO:0007669"/>
    <property type="project" value="UniProtKB-KW"/>
</dbReference>
<evidence type="ECO:0000256" key="10">
    <source>
        <dbReference type="ARBA" id="ARBA00032441"/>
    </source>
</evidence>
<dbReference type="PANTHER" id="PTHR33540:SF2">
    <property type="entry name" value="TRNA THREONYLCARBAMOYLADENOSINE BIOSYNTHESIS PROTEIN TSAE"/>
    <property type="match status" value="1"/>
</dbReference>
<keyword evidence="9" id="KW-0460">Magnesium</keyword>
<dbReference type="PANTHER" id="PTHR33540">
    <property type="entry name" value="TRNA THREONYLCARBAMOYLADENOSINE BIOSYNTHESIS PROTEIN TSAE"/>
    <property type="match status" value="1"/>
</dbReference>
<comment type="subcellular location">
    <subcellularLocation>
        <location evidence="1">Cytoplasm</location>
    </subcellularLocation>
</comment>
<dbReference type="Proteomes" id="UP000199452">
    <property type="component" value="Unassembled WGS sequence"/>
</dbReference>